<dbReference type="RefSeq" id="WP_136932798.1">
    <property type="nucleotide sequence ID" value="NZ_SSMQ01000040.1"/>
</dbReference>
<protein>
    <submittedName>
        <fullName evidence="1">STAS/SEC14 domain-containing protein</fullName>
    </submittedName>
</protein>
<accession>A0A4U1J2J9</accession>
<dbReference type="SUPFAM" id="SSF52091">
    <property type="entry name" value="SpoIIaa-like"/>
    <property type="match status" value="1"/>
</dbReference>
<reference evidence="1 2" key="1">
    <citation type="submission" date="2019-04" db="EMBL/GenBank/DDBJ databases">
        <authorList>
            <person name="Li Y."/>
            <person name="Wang J."/>
        </authorList>
    </citation>
    <scope>NUCLEOTIDE SEQUENCE [LARGE SCALE GENOMIC DNA]</scope>
    <source>
        <strain evidence="1 2">DSM 14668</strain>
    </source>
</reference>
<dbReference type="AlphaFoldDB" id="A0A4U1J2J9"/>
<dbReference type="Proteomes" id="UP000309215">
    <property type="component" value="Unassembled WGS sequence"/>
</dbReference>
<organism evidence="1 2">
    <name type="scientific">Polyangium fumosum</name>
    <dbReference type="NCBI Taxonomy" id="889272"/>
    <lineage>
        <taxon>Bacteria</taxon>
        <taxon>Pseudomonadati</taxon>
        <taxon>Myxococcota</taxon>
        <taxon>Polyangia</taxon>
        <taxon>Polyangiales</taxon>
        <taxon>Polyangiaceae</taxon>
        <taxon>Polyangium</taxon>
    </lineage>
</organism>
<dbReference type="EMBL" id="SSMQ01000040">
    <property type="protein sequence ID" value="TKD01352.1"/>
    <property type="molecule type" value="Genomic_DNA"/>
</dbReference>
<comment type="caution">
    <text evidence="1">The sequence shown here is derived from an EMBL/GenBank/DDBJ whole genome shotgun (WGS) entry which is preliminary data.</text>
</comment>
<evidence type="ECO:0000313" key="2">
    <source>
        <dbReference type="Proteomes" id="UP000309215"/>
    </source>
</evidence>
<evidence type="ECO:0000313" key="1">
    <source>
        <dbReference type="EMBL" id="TKD01352.1"/>
    </source>
</evidence>
<gene>
    <name evidence="1" type="ORF">E8A74_31400</name>
</gene>
<proteinExistence type="predicted"/>
<keyword evidence="2" id="KW-1185">Reference proteome</keyword>
<dbReference type="InterPro" id="IPR036513">
    <property type="entry name" value="STAS_dom_sf"/>
</dbReference>
<sequence>MHEDIHIGRHVLRFEQEDLLVMEFHGDLESGEMAAMWRVHDERLLALGRIFVLADVRHAAGMSRIAKGEGLGRPKSLPPHIAAVVGAPYSIQVVIELLARATKLLTGGVATLRFFGTMAEARAYLEECRRTWKPSAPRGA</sequence>
<dbReference type="OrthoDB" id="5522221at2"/>
<name>A0A4U1J2J9_9BACT</name>